<evidence type="ECO:0000313" key="6">
    <source>
        <dbReference type="Proteomes" id="UP001642484"/>
    </source>
</evidence>
<name>A0ABP0N7A8_9DINO</name>
<sequence>MPKRKWSGAVTELSDGRRAVDEFTIYLAKLPKHLESKKQVAEALQEFGEVVHVHIKEDLSHGFVHFASKDSAAAAIRAGSVGICHRQVEIRSANQDANQDPPPNLLEGESSFYWQGRLEKFRRGHGFLRPLPGGEQLPEMEHEDVGIERGVYVSVAQVERFDLQDGDVIGAEVRPPRSSSKRSYNSSCDEVSWALLQLRDINGEQASARDRGWSWSAWSDKSESPLEWTGVVECWRKLNHGFLRPLPPEDRRSINNPDVDVAQGVFVYPKTIQDHRLRDGDVVKAQISTSEGKSMVVRRVLHVDRKSEDILREKAIALEGEVEIFRKGYGFLRPLPDDLELWQEKGCSEGVYVAASQISRYGIYHGQRVTGLIYPAAPPAKPSPELADILPDKPEDVWQLLEKDSDENGPPLKIRRLLGLRMHGVITSWTMTKSGFYGFLKADHVDIPDEVFFRVWHDPKQLLQLRLGEAVFFRLEIRRRGEGDWTCCAANLHFHEQDGAREHQPKDLELLKAANAWLETVEIPRDQRSEIHAQMPQMAAAKAAETETTEAAETGETAETAETGETADQNAAVHGANGADQKECKDEVEEMKETTKMEKEKELEKKQIESPEQAGSAPRRKPSRPKLKPQRSSVAQPRPKDGGRFERPIPVIGPSRVIPGQLGQRQGEPRPGEPATRPIQAMKSMANSNIHITFTMPASKAKALPKKQVLPKKLLPTSKPLAKPRGSVAHHMDALTSPPPKPQIRPTRAKPKAKPKAAPKASAGSEQLSKTAKKKKQLIQQTIAKVKEAASRALRVQHSLFRKALSERNALKGKDMDQILEEATKLLPSSLSELEEAKPATRKLPTKVAPQAPPAPPPPTPPPPPPAPTARSGATPTAAPAAAFSASAAPARTPHSAAKAKPAPKMMPRSKPETQKRVKLEDPGDDFVTVRVAGEEEPSAPSSHPRQSPPARQPRSDDFVTVKLEDDDFVTVKVEGAEDTRATSSRDAVMVKVDVWDSDEELPPFDPDDNW</sequence>
<feature type="region of interest" description="Disordered" evidence="2">
    <location>
        <begin position="539"/>
        <end position="680"/>
    </location>
</feature>
<dbReference type="PROSITE" id="PS50102">
    <property type="entry name" value="RRM"/>
    <property type="match status" value="1"/>
</dbReference>
<feature type="compositionally biased region" description="Low complexity" evidence="2">
    <location>
        <begin position="700"/>
        <end position="724"/>
    </location>
</feature>
<feature type="region of interest" description="Disordered" evidence="2">
    <location>
        <begin position="826"/>
        <end position="962"/>
    </location>
</feature>
<dbReference type="SMART" id="SM00360">
    <property type="entry name" value="RRM"/>
    <property type="match status" value="1"/>
</dbReference>
<dbReference type="Pfam" id="PF00076">
    <property type="entry name" value="RRM_1"/>
    <property type="match status" value="1"/>
</dbReference>
<dbReference type="CDD" id="cd00590">
    <property type="entry name" value="RRM_SF"/>
    <property type="match status" value="1"/>
</dbReference>
<dbReference type="PANTHER" id="PTHR46425">
    <property type="entry name" value="TRANSCRIPTION TERMINATION FACTOR RHO"/>
    <property type="match status" value="1"/>
</dbReference>
<dbReference type="Pfam" id="PF07497">
    <property type="entry name" value="Rho_RNA_bind"/>
    <property type="match status" value="1"/>
</dbReference>
<evidence type="ECO:0000259" key="4">
    <source>
        <dbReference type="PROSITE" id="PS51856"/>
    </source>
</evidence>
<feature type="region of interest" description="Disordered" evidence="2">
    <location>
        <begin position="699"/>
        <end position="779"/>
    </location>
</feature>
<feature type="domain" description="Rho RNA-BD" evidence="4">
    <location>
        <begin position="111"/>
        <end position="205"/>
    </location>
</feature>
<comment type="caution">
    <text evidence="5">The sequence shown here is derived from an EMBL/GenBank/DDBJ whole genome shotgun (WGS) entry which is preliminary data.</text>
</comment>
<dbReference type="EMBL" id="CAXAMN010021451">
    <property type="protein sequence ID" value="CAK9059682.1"/>
    <property type="molecule type" value="Genomic_DNA"/>
</dbReference>
<feature type="compositionally biased region" description="Basic and acidic residues" evidence="2">
    <location>
        <begin position="638"/>
        <end position="647"/>
    </location>
</feature>
<dbReference type="InterPro" id="IPR012677">
    <property type="entry name" value="Nucleotide-bd_a/b_plait_sf"/>
</dbReference>
<dbReference type="InterPro" id="IPR004665">
    <property type="entry name" value="Term_rho"/>
</dbReference>
<feature type="compositionally biased region" description="Low complexity" evidence="2">
    <location>
        <begin position="869"/>
        <end position="909"/>
    </location>
</feature>
<dbReference type="SUPFAM" id="SSF50249">
    <property type="entry name" value="Nucleic acid-binding proteins"/>
    <property type="match status" value="1"/>
</dbReference>
<accession>A0ABP0N7A8</accession>
<dbReference type="SMART" id="SM00357">
    <property type="entry name" value="CSP"/>
    <property type="match status" value="3"/>
</dbReference>
<keyword evidence="1" id="KW-0694">RNA-binding</keyword>
<dbReference type="InterPro" id="IPR011129">
    <property type="entry name" value="CSD"/>
</dbReference>
<evidence type="ECO:0000259" key="3">
    <source>
        <dbReference type="PROSITE" id="PS50102"/>
    </source>
</evidence>
<feature type="compositionally biased region" description="Basic residues" evidence="2">
    <location>
        <begin position="747"/>
        <end position="757"/>
    </location>
</feature>
<organism evidence="5 6">
    <name type="scientific">Durusdinium trenchii</name>
    <dbReference type="NCBI Taxonomy" id="1381693"/>
    <lineage>
        <taxon>Eukaryota</taxon>
        <taxon>Sar</taxon>
        <taxon>Alveolata</taxon>
        <taxon>Dinophyceae</taxon>
        <taxon>Suessiales</taxon>
        <taxon>Symbiodiniaceae</taxon>
        <taxon>Durusdinium</taxon>
    </lineage>
</organism>
<feature type="compositionally biased region" description="Basic and acidic residues" evidence="2">
    <location>
        <begin position="910"/>
        <end position="922"/>
    </location>
</feature>
<dbReference type="PANTHER" id="PTHR46425:SF1">
    <property type="entry name" value="TRANSCRIPTION TERMINATION FACTOR RHO"/>
    <property type="match status" value="1"/>
</dbReference>
<evidence type="ECO:0008006" key="7">
    <source>
        <dbReference type="Google" id="ProtNLM"/>
    </source>
</evidence>
<feature type="domain" description="RRM" evidence="3">
    <location>
        <begin position="23"/>
        <end position="95"/>
    </location>
</feature>
<dbReference type="Proteomes" id="UP001642484">
    <property type="component" value="Unassembled WGS sequence"/>
</dbReference>
<dbReference type="SUPFAM" id="SSF54928">
    <property type="entry name" value="RNA-binding domain, RBD"/>
    <property type="match status" value="1"/>
</dbReference>
<keyword evidence="6" id="KW-1185">Reference proteome</keyword>
<dbReference type="Gene3D" id="3.30.70.330">
    <property type="match status" value="1"/>
</dbReference>
<dbReference type="PROSITE" id="PS51856">
    <property type="entry name" value="RHO_RNA_BD"/>
    <property type="match status" value="1"/>
</dbReference>
<feature type="compositionally biased region" description="Basic and acidic residues" evidence="2">
    <location>
        <begin position="580"/>
        <end position="609"/>
    </location>
</feature>
<proteinExistence type="predicted"/>
<gene>
    <name evidence="5" type="ORF">CCMP2556_LOCUS29381</name>
</gene>
<dbReference type="InterPro" id="IPR000504">
    <property type="entry name" value="RRM_dom"/>
</dbReference>
<dbReference type="InterPro" id="IPR011113">
    <property type="entry name" value="Rho_RNA-bd"/>
</dbReference>
<evidence type="ECO:0000256" key="1">
    <source>
        <dbReference type="PROSITE-ProRule" id="PRU00176"/>
    </source>
</evidence>
<feature type="compositionally biased region" description="Low complexity" evidence="2">
    <location>
        <begin position="549"/>
        <end position="567"/>
    </location>
</feature>
<evidence type="ECO:0000256" key="2">
    <source>
        <dbReference type="SAM" id="MobiDB-lite"/>
    </source>
</evidence>
<dbReference type="InterPro" id="IPR012340">
    <property type="entry name" value="NA-bd_OB-fold"/>
</dbReference>
<reference evidence="5 6" key="1">
    <citation type="submission" date="2024-02" db="EMBL/GenBank/DDBJ databases">
        <authorList>
            <person name="Chen Y."/>
            <person name="Shah S."/>
            <person name="Dougan E. K."/>
            <person name="Thang M."/>
            <person name="Chan C."/>
        </authorList>
    </citation>
    <scope>NUCLEOTIDE SEQUENCE [LARGE SCALE GENOMIC DNA]</scope>
</reference>
<feature type="compositionally biased region" description="Pro residues" evidence="2">
    <location>
        <begin position="851"/>
        <end position="868"/>
    </location>
</feature>
<evidence type="ECO:0000313" key="5">
    <source>
        <dbReference type="EMBL" id="CAK9059682.1"/>
    </source>
</evidence>
<feature type="compositionally biased region" description="Basic residues" evidence="2">
    <location>
        <begin position="618"/>
        <end position="629"/>
    </location>
</feature>
<dbReference type="Gene3D" id="2.40.50.140">
    <property type="entry name" value="Nucleic acid-binding proteins"/>
    <property type="match status" value="2"/>
</dbReference>
<protein>
    <recommendedName>
        <fullName evidence="7">RRM domain-containing protein</fullName>
    </recommendedName>
</protein>
<dbReference type="InterPro" id="IPR035979">
    <property type="entry name" value="RBD_domain_sf"/>
</dbReference>